<dbReference type="PANTHER" id="PTHR32309">
    <property type="entry name" value="TYROSINE-PROTEIN KINASE"/>
    <property type="match status" value="1"/>
</dbReference>
<dbReference type="AlphaFoldDB" id="A0A5J6LCB1"/>
<gene>
    <name evidence="3" type="ORF">F5I99_06860</name>
</gene>
<organism evidence="3 4">
    <name type="scientific">Nitrincola iocasae</name>
    <dbReference type="NCBI Taxonomy" id="2614693"/>
    <lineage>
        <taxon>Bacteria</taxon>
        <taxon>Pseudomonadati</taxon>
        <taxon>Pseudomonadota</taxon>
        <taxon>Gammaproteobacteria</taxon>
        <taxon>Oceanospirillales</taxon>
        <taxon>Oceanospirillaceae</taxon>
        <taxon>Nitrincola</taxon>
    </lineage>
</organism>
<accession>A0A5J6LCB1</accession>
<keyword evidence="3" id="KW-0808">Transferase</keyword>
<dbReference type="KEGG" id="nik:F5I99_06860"/>
<keyword evidence="2" id="KW-0067">ATP-binding</keyword>
<dbReference type="InterPro" id="IPR050445">
    <property type="entry name" value="Bact_polysacc_biosynth/exp"/>
</dbReference>
<keyword evidence="3" id="KW-0418">Kinase</keyword>
<keyword evidence="4" id="KW-1185">Reference proteome</keyword>
<dbReference type="Proteomes" id="UP000325606">
    <property type="component" value="Chromosome"/>
</dbReference>
<dbReference type="RefSeq" id="WP_151054383.1">
    <property type="nucleotide sequence ID" value="NZ_CP044222.1"/>
</dbReference>
<dbReference type="Gene3D" id="3.40.50.300">
    <property type="entry name" value="P-loop containing nucleotide triphosphate hydrolases"/>
    <property type="match status" value="1"/>
</dbReference>
<reference evidence="3 4" key="1">
    <citation type="submission" date="2019-09" db="EMBL/GenBank/DDBJ databases">
        <title>Nitrincola iocasae sp. nov., a bacterium isolated from the sediment collected at a cold seep field in South China Sea.</title>
        <authorList>
            <person name="Zhang H."/>
            <person name="Wang H."/>
            <person name="Li C."/>
        </authorList>
    </citation>
    <scope>NUCLEOTIDE SEQUENCE [LARGE SCALE GENOMIC DNA]</scope>
    <source>
        <strain evidence="3 4">KXZD1103</strain>
    </source>
</reference>
<dbReference type="InterPro" id="IPR005702">
    <property type="entry name" value="Wzc-like_C"/>
</dbReference>
<dbReference type="CDD" id="cd05387">
    <property type="entry name" value="BY-kinase"/>
    <property type="match status" value="1"/>
</dbReference>
<dbReference type="EMBL" id="CP044222">
    <property type="protein sequence ID" value="QEW06239.1"/>
    <property type="molecule type" value="Genomic_DNA"/>
</dbReference>
<evidence type="ECO:0000313" key="4">
    <source>
        <dbReference type="Proteomes" id="UP000325606"/>
    </source>
</evidence>
<proteinExistence type="predicted"/>
<dbReference type="PANTHER" id="PTHR32309:SF13">
    <property type="entry name" value="FERRIC ENTEROBACTIN TRANSPORT PROTEIN FEPE"/>
    <property type="match status" value="1"/>
</dbReference>
<dbReference type="InterPro" id="IPR027417">
    <property type="entry name" value="P-loop_NTPase"/>
</dbReference>
<keyword evidence="1" id="KW-0547">Nucleotide-binding</keyword>
<name>A0A5J6LCB1_9GAMM</name>
<dbReference type="GO" id="GO:0005886">
    <property type="term" value="C:plasma membrane"/>
    <property type="evidence" value="ECO:0007669"/>
    <property type="project" value="TreeGrafter"/>
</dbReference>
<evidence type="ECO:0000256" key="2">
    <source>
        <dbReference type="ARBA" id="ARBA00022840"/>
    </source>
</evidence>
<dbReference type="GO" id="GO:0004713">
    <property type="term" value="F:protein tyrosine kinase activity"/>
    <property type="evidence" value="ECO:0007669"/>
    <property type="project" value="TreeGrafter"/>
</dbReference>
<evidence type="ECO:0000256" key="1">
    <source>
        <dbReference type="ARBA" id="ARBA00022741"/>
    </source>
</evidence>
<protein>
    <submittedName>
        <fullName evidence="3">CpsD/CapB family tyrosine-protein kinase</fullName>
    </submittedName>
</protein>
<evidence type="ECO:0000313" key="3">
    <source>
        <dbReference type="EMBL" id="QEW06239.1"/>
    </source>
</evidence>
<sequence length="264" mass="29362">MFRLQKALEKAKEKRAELRGNVSAHVSPLEMINYSQTRVVELPRETLEKNRIIAGFANDPRAQIFRTLRTKIIHKMRTNGWNTLAITSPTEEGGKSLVACNLAVALSMEVNQTVLLVDLNLRNPSIAANFGLQPEKTMYDYLKGKAELSELMVNPGIERLVVVPGGIAEGNTSELLSTPRMKAFIRETKKRYKSRIVIYDLPAVLPTDDALNVLGDLDAVLMIVGDGENTRDQIERSRELISITNVIGTVLNKSSEKFASKGQE</sequence>
<dbReference type="SUPFAM" id="SSF52540">
    <property type="entry name" value="P-loop containing nucleoside triphosphate hydrolases"/>
    <property type="match status" value="1"/>
</dbReference>